<dbReference type="GeneID" id="54778723"/>
<proteinExistence type="predicted"/>
<dbReference type="Pfam" id="PF17119">
    <property type="entry name" value="MMU163"/>
    <property type="match status" value="1"/>
</dbReference>
<dbReference type="Proteomes" id="UP000449547">
    <property type="component" value="Unassembled WGS sequence"/>
</dbReference>
<dbReference type="VEuPathDB" id="FungiDB:DIURU_000070"/>
<accession>A0A642V1I0</accession>
<name>A0A642V1I0_DIURU</name>
<organism evidence="1 2">
    <name type="scientific">Diutina rugosa</name>
    <name type="common">Yeast</name>
    <name type="synonym">Candida rugosa</name>
    <dbReference type="NCBI Taxonomy" id="5481"/>
    <lineage>
        <taxon>Eukaryota</taxon>
        <taxon>Fungi</taxon>
        <taxon>Dikarya</taxon>
        <taxon>Ascomycota</taxon>
        <taxon>Saccharomycotina</taxon>
        <taxon>Pichiomycetes</taxon>
        <taxon>Debaryomycetaceae</taxon>
        <taxon>Diutina</taxon>
    </lineage>
</organism>
<protein>
    <submittedName>
        <fullName evidence="1">Uncharacterized protein</fullName>
    </submittedName>
</protein>
<evidence type="ECO:0000313" key="2">
    <source>
        <dbReference type="Proteomes" id="UP000449547"/>
    </source>
</evidence>
<dbReference type="RefSeq" id="XP_034015185.1">
    <property type="nucleotide sequence ID" value="XM_034158977.1"/>
</dbReference>
<gene>
    <name evidence="1" type="ORF">DIURU_000070</name>
</gene>
<dbReference type="AlphaFoldDB" id="A0A642V1I0"/>
<reference evidence="1 2" key="1">
    <citation type="submission" date="2019-07" db="EMBL/GenBank/DDBJ databases">
        <title>Genome assembly of two rare yeast pathogens: Diutina rugosa and Trichomonascus ciferrii.</title>
        <authorList>
            <person name="Mixao V."/>
            <person name="Saus E."/>
            <person name="Hansen A."/>
            <person name="Lass-Flor C."/>
            <person name="Gabaldon T."/>
        </authorList>
    </citation>
    <scope>NUCLEOTIDE SEQUENCE [LARGE SCALE GENOMIC DNA]</scope>
    <source>
        <strain evidence="1 2">CBS 613</strain>
    </source>
</reference>
<dbReference type="EMBL" id="SWFT01000004">
    <property type="protein sequence ID" value="KAA8908757.1"/>
    <property type="molecule type" value="Genomic_DNA"/>
</dbReference>
<sequence>MLPVYRHSGVAAFRVVGALAQSPVRGPDPARKANLGDMVQQLRLRVPGLLHHSLPKSMVSPDVVLRVCPTQYHGYLPQLKGHVPYYATCKALQLVLSSVVLNSRARIHIQSLKIGTDDTPSTLIPGSTKIGIKWTTCDPRCPHLDGESSSAARLGSHTWKGVDFTGSVGLGALKGLVSNPTDLDRVISGVFVFELNPQCDQILVHSIEDVETLEKEMGMASPRLQRAVNL</sequence>
<keyword evidence="2" id="KW-1185">Reference proteome</keyword>
<dbReference type="InterPro" id="IPR031342">
    <property type="entry name" value="Mug163-like"/>
</dbReference>
<dbReference type="OMA" id="FIFELNE"/>
<evidence type="ECO:0000313" key="1">
    <source>
        <dbReference type="EMBL" id="KAA8908757.1"/>
    </source>
</evidence>
<dbReference type="OrthoDB" id="5329385at2759"/>
<comment type="caution">
    <text evidence="1">The sequence shown here is derived from an EMBL/GenBank/DDBJ whole genome shotgun (WGS) entry which is preliminary data.</text>
</comment>